<accession>W9RRR1</accession>
<protein>
    <submittedName>
        <fullName evidence="3">Uncharacterized protein</fullName>
    </submittedName>
</protein>
<keyword evidence="2" id="KW-0732">Signal</keyword>
<proteinExistence type="predicted"/>
<gene>
    <name evidence="3" type="ORF">L484_024899</name>
</gene>
<feature type="chain" id="PRO_5004929831" evidence="2">
    <location>
        <begin position="25"/>
        <end position="116"/>
    </location>
</feature>
<evidence type="ECO:0000256" key="2">
    <source>
        <dbReference type="SAM" id="SignalP"/>
    </source>
</evidence>
<name>W9RRR1_9ROSA</name>
<feature type="compositionally biased region" description="Basic and acidic residues" evidence="1">
    <location>
        <begin position="81"/>
        <end position="97"/>
    </location>
</feature>
<dbReference type="EMBL" id="KE344550">
    <property type="protein sequence ID" value="EXB66603.1"/>
    <property type="molecule type" value="Genomic_DNA"/>
</dbReference>
<feature type="region of interest" description="Disordered" evidence="1">
    <location>
        <begin position="25"/>
        <end position="116"/>
    </location>
</feature>
<sequence>MQAQLTTLTALVCGLMTVVERLDGRNSMPPLEDAPRPQGLAVAGDPNYGDHPHIQEGTGDSENHRGPPRPRPSQSPASRLGRPDSELPRTGYREVQETPRCYPEADPTLREQKRRE</sequence>
<evidence type="ECO:0000256" key="1">
    <source>
        <dbReference type="SAM" id="MobiDB-lite"/>
    </source>
</evidence>
<feature type="signal peptide" evidence="2">
    <location>
        <begin position="1"/>
        <end position="24"/>
    </location>
</feature>
<evidence type="ECO:0000313" key="3">
    <source>
        <dbReference type="EMBL" id="EXB66603.1"/>
    </source>
</evidence>
<dbReference type="Proteomes" id="UP000030645">
    <property type="component" value="Unassembled WGS sequence"/>
</dbReference>
<feature type="compositionally biased region" description="Basic and acidic residues" evidence="1">
    <location>
        <begin position="107"/>
        <end position="116"/>
    </location>
</feature>
<dbReference type="AlphaFoldDB" id="W9RRR1"/>
<organism evidence="3 4">
    <name type="scientific">Morus notabilis</name>
    <dbReference type="NCBI Taxonomy" id="981085"/>
    <lineage>
        <taxon>Eukaryota</taxon>
        <taxon>Viridiplantae</taxon>
        <taxon>Streptophyta</taxon>
        <taxon>Embryophyta</taxon>
        <taxon>Tracheophyta</taxon>
        <taxon>Spermatophyta</taxon>
        <taxon>Magnoliopsida</taxon>
        <taxon>eudicotyledons</taxon>
        <taxon>Gunneridae</taxon>
        <taxon>Pentapetalae</taxon>
        <taxon>rosids</taxon>
        <taxon>fabids</taxon>
        <taxon>Rosales</taxon>
        <taxon>Moraceae</taxon>
        <taxon>Moreae</taxon>
        <taxon>Morus</taxon>
    </lineage>
</organism>
<evidence type="ECO:0000313" key="4">
    <source>
        <dbReference type="Proteomes" id="UP000030645"/>
    </source>
</evidence>
<keyword evidence="4" id="KW-1185">Reference proteome</keyword>
<reference evidence="4" key="1">
    <citation type="submission" date="2013-01" db="EMBL/GenBank/DDBJ databases">
        <title>Draft Genome Sequence of a Mulberry Tree, Morus notabilis C.K. Schneid.</title>
        <authorList>
            <person name="He N."/>
            <person name="Zhao S."/>
        </authorList>
    </citation>
    <scope>NUCLEOTIDE SEQUENCE</scope>
</reference>